<accession>A0A7Y6DWK3</accession>
<keyword evidence="1" id="KW-0812">Transmembrane</keyword>
<feature type="transmembrane region" description="Helical" evidence="1">
    <location>
        <begin position="233"/>
        <end position="253"/>
    </location>
</feature>
<protein>
    <submittedName>
        <fullName evidence="2">Uncharacterized protein</fullName>
    </submittedName>
</protein>
<keyword evidence="1" id="KW-0472">Membrane</keyword>
<feature type="transmembrane region" description="Helical" evidence="1">
    <location>
        <begin position="306"/>
        <end position="327"/>
    </location>
</feature>
<evidence type="ECO:0000256" key="1">
    <source>
        <dbReference type="SAM" id="Phobius"/>
    </source>
</evidence>
<dbReference type="Proteomes" id="UP000565724">
    <property type="component" value="Unassembled WGS sequence"/>
</dbReference>
<dbReference type="EMBL" id="JABMCI010000044">
    <property type="protein sequence ID" value="NUU16375.1"/>
    <property type="molecule type" value="Genomic_DNA"/>
</dbReference>
<feature type="transmembrane region" description="Helical" evidence="1">
    <location>
        <begin position="102"/>
        <end position="121"/>
    </location>
</feature>
<dbReference type="RefSeq" id="WP_175346267.1">
    <property type="nucleotide sequence ID" value="NZ_JABMCI010000044.1"/>
</dbReference>
<sequence length="369" mass="39124">MTVDPRFERSVHRWLRAYPRRWRRERAAEVTALLADLAGPDATRLSAGTVVGLVRAGWATRLRTRPPLRHVLAYRLIDRRVPAPYRGWVSDDIEGEGSPLRVLLNVAVVVAVVSVLLPLAIGDRPHTLSGGSLSAVFAMSLGFLLRGSRVRRARGRKHLVPEAGEELTSETLLFGWVLRDRLTARGTTGLLIVGLATAALAALAACLAAPTALGAASCGHSCVATVSAGRDGVPVPLTVALVSAVALGGLAGLHARATLRRLVPLRPVQHSRRLVAPTPRHRAIVLVLTAGAVGIAWIEGTGRVDLFFSVAVAVAVLLALPALVVAWRVARTGPDDLAFVDVWSIVSTGRLPRVDAVEEGLVPALLATD</sequence>
<gene>
    <name evidence="2" type="ORF">HP550_03825</name>
</gene>
<feature type="transmembrane region" description="Helical" evidence="1">
    <location>
        <begin position="283"/>
        <end position="300"/>
    </location>
</feature>
<keyword evidence="3" id="KW-1185">Reference proteome</keyword>
<evidence type="ECO:0000313" key="3">
    <source>
        <dbReference type="Proteomes" id="UP000565724"/>
    </source>
</evidence>
<feature type="transmembrane region" description="Helical" evidence="1">
    <location>
        <begin position="127"/>
        <end position="147"/>
    </location>
</feature>
<organism evidence="2 3">
    <name type="scientific">Cellulomonas humilata</name>
    <dbReference type="NCBI Taxonomy" id="144055"/>
    <lineage>
        <taxon>Bacteria</taxon>
        <taxon>Bacillati</taxon>
        <taxon>Actinomycetota</taxon>
        <taxon>Actinomycetes</taxon>
        <taxon>Micrococcales</taxon>
        <taxon>Cellulomonadaceae</taxon>
        <taxon>Cellulomonas</taxon>
    </lineage>
</organism>
<dbReference type="AlphaFoldDB" id="A0A7Y6DWK3"/>
<evidence type="ECO:0000313" key="2">
    <source>
        <dbReference type="EMBL" id="NUU16375.1"/>
    </source>
</evidence>
<feature type="transmembrane region" description="Helical" evidence="1">
    <location>
        <begin position="189"/>
        <end position="213"/>
    </location>
</feature>
<reference evidence="2 3" key="1">
    <citation type="submission" date="2020-05" db="EMBL/GenBank/DDBJ databases">
        <title>Genome Sequencing of Type Strains.</title>
        <authorList>
            <person name="Lemaire J.F."/>
            <person name="Inderbitzin P."/>
            <person name="Gregorio O.A."/>
            <person name="Collins S.B."/>
            <person name="Wespe N."/>
            <person name="Knight-Connoni V."/>
        </authorList>
    </citation>
    <scope>NUCLEOTIDE SEQUENCE [LARGE SCALE GENOMIC DNA]</scope>
    <source>
        <strain evidence="2 3">ATCC 25174</strain>
    </source>
</reference>
<comment type="caution">
    <text evidence="2">The sequence shown here is derived from an EMBL/GenBank/DDBJ whole genome shotgun (WGS) entry which is preliminary data.</text>
</comment>
<name>A0A7Y6DWK3_9CELL</name>
<proteinExistence type="predicted"/>
<keyword evidence="1" id="KW-1133">Transmembrane helix</keyword>